<evidence type="ECO:0000259" key="2">
    <source>
        <dbReference type="PROSITE" id="PS50181"/>
    </source>
</evidence>
<dbReference type="Proteomes" id="UP000019478">
    <property type="component" value="Unassembled WGS sequence"/>
</dbReference>
<dbReference type="GeneID" id="19164959"/>
<dbReference type="STRING" id="1182542.W9ZCL3"/>
<feature type="compositionally biased region" description="Polar residues" evidence="1">
    <location>
        <begin position="23"/>
        <end position="33"/>
    </location>
</feature>
<gene>
    <name evidence="3" type="ORF">A1O3_00819</name>
</gene>
<proteinExistence type="predicted"/>
<dbReference type="PROSITE" id="PS50181">
    <property type="entry name" value="FBOX"/>
    <property type="match status" value="1"/>
</dbReference>
<dbReference type="InterPro" id="IPR001810">
    <property type="entry name" value="F-box_dom"/>
</dbReference>
<name>W9ZCL3_9EURO</name>
<feature type="domain" description="F-box" evidence="2">
    <location>
        <begin position="74"/>
        <end position="122"/>
    </location>
</feature>
<accession>W9ZCL3</accession>
<feature type="region of interest" description="Disordered" evidence="1">
    <location>
        <begin position="11"/>
        <end position="43"/>
    </location>
</feature>
<comment type="caution">
    <text evidence="3">The sequence shown here is derived from an EMBL/GenBank/DDBJ whole genome shotgun (WGS) entry which is preliminary data.</text>
</comment>
<protein>
    <recommendedName>
        <fullName evidence="2">F-box domain-containing protein</fullName>
    </recommendedName>
</protein>
<dbReference type="Pfam" id="PF00646">
    <property type="entry name" value="F-box"/>
    <property type="match status" value="1"/>
</dbReference>
<feature type="region of interest" description="Disordered" evidence="1">
    <location>
        <begin position="350"/>
        <end position="374"/>
    </location>
</feature>
<dbReference type="InterPro" id="IPR036047">
    <property type="entry name" value="F-box-like_dom_sf"/>
</dbReference>
<dbReference type="SMART" id="SM00256">
    <property type="entry name" value="FBOX"/>
    <property type="match status" value="1"/>
</dbReference>
<dbReference type="AlphaFoldDB" id="W9ZCL3"/>
<dbReference type="eggNOG" id="ENOG502S9GA">
    <property type="taxonomic scope" value="Eukaryota"/>
</dbReference>
<dbReference type="HOGENOM" id="CLU_627047_0_0_1"/>
<dbReference type="EMBL" id="AMGY01000001">
    <property type="protein sequence ID" value="EXJ92269.1"/>
    <property type="molecule type" value="Genomic_DNA"/>
</dbReference>
<dbReference type="RefSeq" id="XP_007729159.1">
    <property type="nucleotide sequence ID" value="XM_007730969.1"/>
</dbReference>
<reference evidence="3 4" key="1">
    <citation type="submission" date="2013-03" db="EMBL/GenBank/DDBJ databases">
        <title>The Genome Sequence of Capronia epimyces CBS 606.96.</title>
        <authorList>
            <consortium name="The Broad Institute Genomics Platform"/>
            <person name="Cuomo C."/>
            <person name="de Hoog S."/>
            <person name="Gorbushina A."/>
            <person name="Walker B."/>
            <person name="Young S.K."/>
            <person name="Zeng Q."/>
            <person name="Gargeya S."/>
            <person name="Fitzgerald M."/>
            <person name="Haas B."/>
            <person name="Abouelleil A."/>
            <person name="Allen A.W."/>
            <person name="Alvarado L."/>
            <person name="Arachchi H.M."/>
            <person name="Berlin A.M."/>
            <person name="Chapman S.B."/>
            <person name="Gainer-Dewar J."/>
            <person name="Goldberg J."/>
            <person name="Griggs A."/>
            <person name="Gujja S."/>
            <person name="Hansen M."/>
            <person name="Howarth C."/>
            <person name="Imamovic A."/>
            <person name="Ireland A."/>
            <person name="Larimer J."/>
            <person name="McCowan C."/>
            <person name="Murphy C."/>
            <person name="Pearson M."/>
            <person name="Poon T.W."/>
            <person name="Priest M."/>
            <person name="Roberts A."/>
            <person name="Saif S."/>
            <person name="Shea T."/>
            <person name="Sisk P."/>
            <person name="Sykes S."/>
            <person name="Wortman J."/>
            <person name="Nusbaum C."/>
            <person name="Birren B."/>
        </authorList>
    </citation>
    <scope>NUCLEOTIDE SEQUENCE [LARGE SCALE GENOMIC DNA]</scope>
    <source>
        <strain evidence="3 4">CBS 606.96</strain>
    </source>
</reference>
<organism evidence="3 4">
    <name type="scientific">Capronia epimyces CBS 606.96</name>
    <dbReference type="NCBI Taxonomy" id="1182542"/>
    <lineage>
        <taxon>Eukaryota</taxon>
        <taxon>Fungi</taxon>
        <taxon>Dikarya</taxon>
        <taxon>Ascomycota</taxon>
        <taxon>Pezizomycotina</taxon>
        <taxon>Eurotiomycetes</taxon>
        <taxon>Chaetothyriomycetidae</taxon>
        <taxon>Chaetothyriales</taxon>
        <taxon>Herpotrichiellaceae</taxon>
        <taxon>Capronia</taxon>
    </lineage>
</organism>
<dbReference type="SUPFAM" id="SSF81383">
    <property type="entry name" value="F-box domain"/>
    <property type="match status" value="1"/>
</dbReference>
<dbReference type="OrthoDB" id="5396937at2759"/>
<feature type="region of interest" description="Disordered" evidence="1">
    <location>
        <begin position="445"/>
        <end position="477"/>
    </location>
</feature>
<feature type="compositionally biased region" description="Polar residues" evidence="1">
    <location>
        <begin position="358"/>
        <end position="374"/>
    </location>
</feature>
<evidence type="ECO:0000313" key="3">
    <source>
        <dbReference type="EMBL" id="EXJ92269.1"/>
    </source>
</evidence>
<sequence length="477" mass="53269">MVMVTNVLRRSTTTSVGEHDSSIGYTSRRSSTADGPPPRRSSLAGLSLRISRSKRSKPAREAVTCCETAAQQLGEAFFSLPDEIIVQILCYLGPSDVFALRLTSQFIYSFLQGHAAPIARSLLVRQAYERSPDDKKSQYTYNYIQTLYPHPLPCISTDYLLQMLKRQSQIDRMLSVIASYVHMKIYMIPSCPRFDDFAPYEAKLICRLHLAAWTLYHFLEKYREMLVFEHPNHPAPPNPSEAMERSCRSCTAFVRSLLPSYPGTEIIPAYYFYELCRQHLRSLSRAPAYAGSIERRLRGWSRKPPSDADLATLVVLGGIPELCKLNMLKGTYNQRIEVIGSFVDKVHGEATRTDTADSSRPGAQSSLGRDSTPISFPRLKSPLAVPLQNISHETLTAVPDLDSFVIGSDEWVTRMFELVGPEDQIVSAFGFVQNVLAGKWYQTRTASGRGGEGEPVGSQEDDEGGDLDFLAPVKGFD</sequence>
<keyword evidence="4" id="KW-1185">Reference proteome</keyword>
<evidence type="ECO:0000256" key="1">
    <source>
        <dbReference type="SAM" id="MobiDB-lite"/>
    </source>
</evidence>
<dbReference type="CDD" id="cd09917">
    <property type="entry name" value="F-box_SF"/>
    <property type="match status" value="1"/>
</dbReference>
<evidence type="ECO:0000313" key="4">
    <source>
        <dbReference type="Proteomes" id="UP000019478"/>
    </source>
</evidence>